<name>A0A6A4PH98_LUPAL</name>
<evidence type="ECO:0000256" key="1">
    <source>
        <dbReference type="ARBA" id="ARBA00004613"/>
    </source>
</evidence>
<dbReference type="PANTHER" id="PTHR31232:SF43">
    <property type="entry name" value="S-PROTEIN HOMOLOG 29-RELATED"/>
    <property type="match status" value="1"/>
</dbReference>
<evidence type="ECO:0000313" key="7">
    <source>
        <dbReference type="EMBL" id="KAE9600918.1"/>
    </source>
</evidence>
<evidence type="ECO:0000256" key="6">
    <source>
        <dbReference type="RuleBase" id="RU367044"/>
    </source>
</evidence>
<comment type="caution">
    <text evidence="7">The sequence shown here is derived from an EMBL/GenBank/DDBJ whole genome shotgun (WGS) entry which is preliminary data.</text>
</comment>
<dbReference type="GO" id="GO:0060320">
    <property type="term" value="P:rejection of self pollen"/>
    <property type="evidence" value="ECO:0007669"/>
    <property type="project" value="UniProtKB-KW"/>
</dbReference>
<dbReference type="AlphaFoldDB" id="A0A6A4PH98"/>
<evidence type="ECO:0000256" key="2">
    <source>
        <dbReference type="ARBA" id="ARBA00005581"/>
    </source>
</evidence>
<evidence type="ECO:0000313" key="8">
    <source>
        <dbReference type="Proteomes" id="UP000447434"/>
    </source>
</evidence>
<organism evidence="7 8">
    <name type="scientific">Lupinus albus</name>
    <name type="common">White lupine</name>
    <name type="synonym">Lupinus termis</name>
    <dbReference type="NCBI Taxonomy" id="3870"/>
    <lineage>
        <taxon>Eukaryota</taxon>
        <taxon>Viridiplantae</taxon>
        <taxon>Streptophyta</taxon>
        <taxon>Embryophyta</taxon>
        <taxon>Tracheophyta</taxon>
        <taxon>Spermatophyta</taxon>
        <taxon>Magnoliopsida</taxon>
        <taxon>eudicotyledons</taxon>
        <taxon>Gunneridae</taxon>
        <taxon>Pentapetalae</taxon>
        <taxon>rosids</taxon>
        <taxon>fabids</taxon>
        <taxon>Fabales</taxon>
        <taxon>Fabaceae</taxon>
        <taxon>Papilionoideae</taxon>
        <taxon>50 kb inversion clade</taxon>
        <taxon>genistoids sensu lato</taxon>
        <taxon>core genistoids</taxon>
        <taxon>Genisteae</taxon>
        <taxon>Lupinus</taxon>
    </lineage>
</organism>
<keyword evidence="5" id="KW-0732">Signal</keyword>
<sequence>MVISSTHILFFSLLLLSPLMVVSRFWTIFTYRHVYIRNDLGNGTLLTIHCKDQHKDLGVQKLNYEEEFKFQFKSNLKAFIFYFCALTWDHKLSMLVVFDENRDAHFCKDLKWSVTKYQTCLFNCDTQKYDRCNHYNY</sequence>
<comment type="similarity">
    <text evidence="2 6">Belongs to the plant self-incompatibility (S1) protein family.</text>
</comment>
<dbReference type="GO" id="GO:0005576">
    <property type="term" value="C:extracellular region"/>
    <property type="evidence" value="ECO:0007669"/>
    <property type="project" value="UniProtKB-SubCell"/>
</dbReference>
<proteinExistence type="inferred from homology"/>
<dbReference type="Pfam" id="PF05938">
    <property type="entry name" value="Self-incomp_S1"/>
    <property type="match status" value="1"/>
</dbReference>
<gene>
    <name evidence="7" type="ORF">Lalb_Chr13g0292071</name>
</gene>
<evidence type="ECO:0000256" key="4">
    <source>
        <dbReference type="ARBA" id="ARBA00022525"/>
    </source>
</evidence>
<dbReference type="PANTHER" id="PTHR31232">
    <property type="match status" value="1"/>
</dbReference>
<keyword evidence="8" id="KW-1185">Reference proteome</keyword>
<dbReference type="InterPro" id="IPR010264">
    <property type="entry name" value="Self-incomp_S1"/>
</dbReference>
<comment type="subcellular location">
    <subcellularLocation>
        <location evidence="1 6">Secreted</location>
    </subcellularLocation>
</comment>
<keyword evidence="3 6" id="KW-0713">Self-incompatibility</keyword>
<evidence type="ECO:0000256" key="3">
    <source>
        <dbReference type="ARBA" id="ARBA00022471"/>
    </source>
</evidence>
<reference evidence="8" key="1">
    <citation type="journal article" date="2020" name="Nat. Commun.">
        <title>Genome sequence of the cluster root forming white lupin.</title>
        <authorList>
            <person name="Hufnagel B."/>
            <person name="Marques A."/>
            <person name="Soriano A."/>
            <person name="Marques L."/>
            <person name="Divol F."/>
            <person name="Doumas P."/>
            <person name="Sallet E."/>
            <person name="Mancinotti D."/>
            <person name="Carrere S."/>
            <person name="Marande W."/>
            <person name="Arribat S."/>
            <person name="Keller J."/>
            <person name="Huneau C."/>
            <person name="Blein T."/>
            <person name="Aime D."/>
            <person name="Laguerre M."/>
            <person name="Taylor J."/>
            <person name="Schubert V."/>
            <person name="Nelson M."/>
            <person name="Geu-Flores F."/>
            <person name="Crespi M."/>
            <person name="Gallardo-Guerrero K."/>
            <person name="Delaux P.-M."/>
            <person name="Salse J."/>
            <person name="Berges H."/>
            <person name="Guyot R."/>
            <person name="Gouzy J."/>
            <person name="Peret B."/>
        </authorList>
    </citation>
    <scope>NUCLEOTIDE SEQUENCE [LARGE SCALE GENOMIC DNA]</scope>
    <source>
        <strain evidence="8">cv. Amiga</strain>
    </source>
</reference>
<protein>
    <recommendedName>
        <fullName evidence="6">S-protein homolog</fullName>
    </recommendedName>
</protein>
<dbReference type="Proteomes" id="UP000447434">
    <property type="component" value="Chromosome 13"/>
</dbReference>
<dbReference type="EMBL" id="WOCE01000013">
    <property type="protein sequence ID" value="KAE9600918.1"/>
    <property type="molecule type" value="Genomic_DNA"/>
</dbReference>
<evidence type="ECO:0000256" key="5">
    <source>
        <dbReference type="ARBA" id="ARBA00022729"/>
    </source>
</evidence>
<accession>A0A6A4PH98</accession>
<keyword evidence="4 6" id="KW-0964">Secreted</keyword>